<evidence type="ECO:0000313" key="10">
    <source>
        <dbReference type="Proteomes" id="UP000032431"/>
    </source>
</evidence>
<dbReference type="GO" id="GO:0008757">
    <property type="term" value="F:S-adenosylmethionine-dependent methyltransferase activity"/>
    <property type="evidence" value="ECO:0007669"/>
    <property type="project" value="InterPro"/>
</dbReference>
<dbReference type="PANTHER" id="PTHR22807:SF30">
    <property type="entry name" value="28S RRNA (CYTOSINE(4447)-C(5))-METHYLTRANSFERASE-RELATED"/>
    <property type="match status" value="1"/>
</dbReference>
<comment type="similarity">
    <text evidence="1 7">Belongs to the class I-like SAM-binding methyltransferase superfamily. RsmB/NOP family.</text>
</comment>
<dbReference type="PATRIC" id="fig|29343.3.peg.624"/>
<dbReference type="CDD" id="cd21147">
    <property type="entry name" value="RsmF_methylt_CTD1"/>
    <property type="match status" value="1"/>
</dbReference>
<dbReference type="InterPro" id="IPR011023">
    <property type="entry name" value="Nop2p"/>
</dbReference>
<dbReference type="InterPro" id="IPR018314">
    <property type="entry name" value="RsmB/NOL1/NOP2-like_CS"/>
</dbReference>
<dbReference type="Pfam" id="PF17125">
    <property type="entry name" value="Methyltr_RsmF_N"/>
    <property type="match status" value="1"/>
</dbReference>
<feature type="active site" description="Nucleophile" evidence="7">
    <location>
        <position position="232"/>
    </location>
</feature>
<evidence type="ECO:0000256" key="3">
    <source>
        <dbReference type="ARBA" id="ARBA00022603"/>
    </source>
</evidence>
<reference evidence="10" key="1">
    <citation type="submission" date="2014-07" db="EMBL/GenBank/DDBJ databases">
        <authorList>
            <person name="Wibberg D."/>
        </authorList>
    </citation>
    <scope>NUCLEOTIDE SEQUENCE [LARGE SCALE GENOMIC DNA]</scope>
    <source>
        <strain evidence="10">DG5</strain>
    </source>
</reference>
<keyword evidence="2" id="KW-0963">Cytoplasm</keyword>
<protein>
    <recommendedName>
        <fullName evidence="8">SAM-dependent MTase RsmB/NOP-type domain-containing protein</fullName>
    </recommendedName>
</protein>
<feature type="binding site" evidence="7">
    <location>
        <position position="134"/>
    </location>
    <ligand>
        <name>S-adenosyl-L-methionine</name>
        <dbReference type="ChEBI" id="CHEBI:59789"/>
    </ligand>
</feature>
<proteinExistence type="inferred from homology"/>
<organism evidence="9 10">
    <name type="scientific">[Clostridium] cellulosi</name>
    <dbReference type="NCBI Taxonomy" id="29343"/>
    <lineage>
        <taxon>Bacteria</taxon>
        <taxon>Bacillati</taxon>
        <taxon>Bacillota</taxon>
        <taxon>Clostridia</taxon>
        <taxon>Eubacteriales</taxon>
        <taxon>Oscillospiraceae</taxon>
        <taxon>Oscillospiraceae incertae sedis</taxon>
    </lineage>
</organism>
<dbReference type="Proteomes" id="UP000032431">
    <property type="component" value="Chromosome I"/>
</dbReference>
<keyword evidence="3 7" id="KW-0489">Methyltransferase</keyword>
<dbReference type="InterPro" id="IPR027391">
    <property type="entry name" value="Nol1_Nop2_Fmu_2"/>
</dbReference>
<evidence type="ECO:0000256" key="7">
    <source>
        <dbReference type="PROSITE-ProRule" id="PRU01023"/>
    </source>
</evidence>
<dbReference type="Pfam" id="PF13636">
    <property type="entry name" value="Methyltranf_PUA"/>
    <property type="match status" value="1"/>
</dbReference>
<dbReference type="SUPFAM" id="SSF53335">
    <property type="entry name" value="S-adenosyl-L-methionine-dependent methyltransferases"/>
    <property type="match status" value="1"/>
</dbReference>
<evidence type="ECO:0000256" key="4">
    <source>
        <dbReference type="ARBA" id="ARBA00022679"/>
    </source>
</evidence>
<dbReference type="STRING" id="29343.CCDG5_0601"/>
<dbReference type="Gene3D" id="3.30.70.1170">
    <property type="entry name" value="Sun protein, domain 3"/>
    <property type="match status" value="1"/>
</dbReference>
<gene>
    <name evidence="9" type="ORF">CCDG5_0601</name>
</gene>
<dbReference type="InterPro" id="IPR031341">
    <property type="entry name" value="Methyltr_RsmF_N"/>
</dbReference>
<dbReference type="GO" id="GO:0001510">
    <property type="term" value="P:RNA methylation"/>
    <property type="evidence" value="ECO:0007669"/>
    <property type="project" value="InterPro"/>
</dbReference>
<dbReference type="PROSITE" id="PS51686">
    <property type="entry name" value="SAM_MT_RSMB_NOP"/>
    <property type="match status" value="1"/>
</dbReference>
<feature type="domain" description="SAM-dependent MTase RsmB/NOP-type" evidence="8">
    <location>
        <begin position="24"/>
        <end position="300"/>
    </location>
</feature>
<dbReference type="Pfam" id="PF01189">
    <property type="entry name" value="Methyltr_RsmB-F"/>
    <property type="match status" value="1"/>
</dbReference>
<keyword evidence="5 7" id="KW-0949">S-adenosyl-L-methionine</keyword>
<dbReference type="GO" id="GO:0006396">
    <property type="term" value="P:RNA processing"/>
    <property type="evidence" value="ECO:0007669"/>
    <property type="project" value="InterPro"/>
</dbReference>
<dbReference type="AlphaFoldDB" id="A0A078KMG4"/>
<dbReference type="GO" id="GO:0008173">
    <property type="term" value="F:RNA methyltransferase activity"/>
    <property type="evidence" value="ECO:0007669"/>
    <property type="project" value="InterPro"/>
</dbReference>
<dbReference type="PRINTS" id="PR02008">
    <property type="entry name" value="RCMTFAMILY"/>
</dbReference>
<sequence length="453" mass="49233">MQNPLPEAFLERMKSLSGFDFESFLKCYSEPPYRGLRVNTLKCSVNEFKRIFPYELSATPFAEEGFYIGNEITGRHPFHHAGLFYFQEPSAMSAVTALDVKPGMKVLDLCAAPGGKSTQAAAKLAGDGFILCNEVIASRAKILLSNIERCGVRNAAVTNEKTDILCSRLSGFFDRVLVDAPCSGEGMFRRDPEAVKEWNAGSPAACARRQAGILDDAAKAVAPGGVLVYSTCTFSPDENEGVINAFLKAHPDFEIEEISADFGRAACPEWAGASEDIKKARRVFPTDGGEGHFVAKMRCRGGCLSKYKEAKRKIDKNSEKLFLDFYNAQFGESLYGDLYEAAGKIFILPHGMPDLSGINVVRAGVFAGIIKGSRFEPAHALYMAAKSYTCLNSADFQPESVSLAKFLHGEEIEAPSGLEKGYAAVKVQGFVTGFGKVSGGVIKNHYPKGLRNL</sequence>
<dbReference type="GO" id="GO:0003723">
    <property type="term" value="F:RNA binding"/>
    <property type="evidence" value="ECO:0007669"/>
    <property type="project" value="UniProtKB-UniRule"/>
</dbReference>
<evidence type="ECO:0000313" key="9">
    <source>
        <dbReference type="EMBL" id="CDZ23732.1"/>
    </source>
</evidence>
<dbReference type="InterPro" id="IPR031340">
    <property type="entry name" value="RsmF_methylt_CI"/>
</dbReference>
<dbReference type="InterPro" id="IPR049560">
    <property type="entry name" value="MeTrfase_RsmB-F_NOP2_cat"/>
</dbReference>
<keyword evidence="10" id="KW-1185">Reference proteome</keyword>
<dbReference type="Gene3D" id="3.40.50.150">
    <property type="entry name" value="Vaccinia Virus protein VP39"/>
    <property type="match status" value="1"/>
</dbReference>
<dbReference type="EMBL" id="LM995447">
    <property type="protein sequence ID" value="CDZ23732.1"/>
    <property type="molecule type" value="Genomic_DNA"/>
</dbReference>
<evidence type="ECO:0000256" key="2">
    <source>
        <dbReference type="ARBA" id="ARBA00022490"/>
    </source>
</evidence>
<dbReference type="PROSITE" id="PS01153">
    <property type="entry name" value="NOL1_NOP2_SUN"/>
    <property type="match status" value="1"/>
</dbReference>
<name>A0A078KMG4_9FIRM</name>
<dbReference type="InterPro" id="IPR023267">
    <property type="entry name" value="RCMT"/>
</dbReference>
<dbReference type="Pfam" id="PF17126">
    <property type="entry name" value="RsmF_methylt_CI"/>
    <property type="match status" value="1"/>
</dbReference>
<dbReference type="InterPro" id="IPR001678">
    <property type="entry name" value="MeTrfase_RsmB-F_NOP2_dom"/>
</dbReference>
<dbReference type="InterPro" id="IPR029063">
    <property type="entry name" value="SAM-dependent_MTases_sf"/>
</dbReference>
<evidence type="ECO:0000256" key="5">
    <source>
        <dbReference type="ARBA" id="ARBA00022691"/>
    </source>
</evidence>
<accession>A0A078KMG4</accession>
<keyword evidence="6 7" id="KW-0694">RNA-binding</keyword>
<dbReference type="PANTHER" id="PTHR22807">
    <property type="entry name" value="NOP2 YEAST -RELATED NOL1/NOP2/FMU SUN DOMAIN-CONTAINING"/>
    <property type="match status" value="1"/>
</dbReference>
<dbReference type="KEGG" id="ccel:CCDG5_0601"/>
<keyword evidence="4 7" id="KW-0808">Transferase</keyword>
<evidence type="ECO:0000256" key="6">
    <source>
        <dbReference type="ARBA" id="ARBA00022884"/>
    </source>
</evidence>
<feature type="binding site" evidence="7">
    <location>
        <begin position="110"/>
        <end position="116"/>
    </location>
    <ligand>
        <name>S-adenosyl-L-methionine</name>
        <dbReference type="ChEBI" id="CHEBI:59789"/>
    </ligand>
</feature>
<dbReference type="NCBIfam" id="TIGR00446">
    <property type="entry name" value="nop2p"/>
    <property type="match status" value="1"/>
</dbReference>
<dbReference type="OrthoDB" id="9810297at2"/>
<feature type="binding site" evidence="7">
    <location>
        <position position="179"/>
    </location>
    <ligand>
        <name>S-adenosyl-L-methionine</name>
        <dbReference type="ChEBI" id="CHEBI:59789"/>
    </ligand>
</feature>
<comment type="caution">
    <text evidence="7">Lacks conserved residue(s) required for the propagation of feature annotation.</text>
</comment>
<evidence type="ECO:0000256" key="1">
    <source>
        <dbReference type="ARBA" id="ARBA00007494"/>
    </source>
</evidence>
<dbReference type="HOGENOM" id="CLU_005316_6_1_9"/>
<evidence type="ECO:0000259" key="8">
    <source>
        <dbReference type="PROSITE" id="PS51686"/>
    </source>
</evidence>
<dbReference type="Gene3D" id="2.30.130.60">
    <property type="match status" value="1"/>
</dbReference>